<evidence type="ECO:0000256" key="1">
    <source>
        <dbReference type="SAM" id="SignalP"/>
    </source>
</evidence>
<dbReference type="EMBL" id="CAMXCT030002646">
    <property type="protein sequence ID" value="CAL4786848.1"/>
    <property type="molecule type" value="Genomic_DNA"/>
</dbReference>
<dbReference type="AlphaFoldDB" id="A0A9P1D083"/>
<evidence type="ECO:0000313" key="5">
    <source>
        <dbReference type="Proteomes" id="UP001152797"/>
    </source>
</evidence>
<dbReference type="Pfam" id="PF03407">
    <property type="entry name" value="Nucleotid_trans"/>
    <property type="match status" value="2"/>
</dbReference>
<dbReference type="EMBL" id="CAMXCT010002646">
    <property type="protein sequence ID" value="CAI3999536.1"/>
    <property type="molecule type" value="Genomic_DNA"/>
</dbReference>
<dbReference type="InterPro" id="IPR052636">
    <property type="entry name" value="UDP-D-xylose:L-fucose_XylT"/>
</dbReference>
<sequence length="1122" mass="124605">MARGGLLPPAALGALSGLVVVVLLQSNTQERLFNTLQPGVLTRTAETVRAEVTQAGTSNVQAKVEAPSPAVVAPPSVTAPTAVAPVAPVPVPEAAPKAEVKDTSGLTPSSDEERRVLDVVKKRAGVYKDKDAHPEFASVVLLTAANYAYFSIYNNWRCNAERHGLDWAVIANDDKAFEELGPDRGLLAIGEKVSGMNGWGSAKLDSVGRNKMFMVLTIMRIADLGVVFTDADNMFLGDPFAQGVHLGDLIRSGKYDYVYQEELAKAPAKDHVVPGDGGNTGFFYATPRNNKKMISFFTDVVAEVDRQREDAFRKSGERLGADQPIFWQVMQKLRSTQGQTGPGGFKCVRLCKHNPTCKAVAEETLNYCSMNPFLHPTGWEEPPSGLVTYHANYAANEAKIDKLKKAGVWDAWSTEEKKCIVKDPQSQLLTVDADEERRVLDVVKKRAGVYKDKDAHPEFASVVLLTAANYAYFSIYNNWRCNAERHGLDWAVIANDDKAFEELGPDRGLLAIGEKVSGMNGWGSAKLDSVGRNKMFMVLTIMRIADLGVVFTDADNMFLGDPFAQGVHLGDLIRSGKYDYVYQEELAKAPAKDHVVPGDGGNTGFFYATPRNNKKMISFFTDVVAEVDRQREDAFRRFGERLGADQPIFWQVMQKLRSTGGKVGPGSFRCVHLCSSTATCEASQEDTMRYCSMDPFMHPTGWETPPEERVTYHANYAANMDKIAKLQKAGVWDAWSEQSKGCKGSAEGEVAKVAVTTIDDAPTKDMEPVLQCLRLTSPQITTLKYPSDAEAHFEELRKVLSEWFDYAAKKFMADMKNPYHCGEGYCGPWIENRWIKRFLGGWENRSAGTRLSDIFGPFIPIFMTYVDLWVANVFEYENMIEALRKAVRPDVAYITVVQHDTGLVSSREKIIKIMKEIPNVLVLSAGGYGHVPIPLFKQPEELLGKRFFKAMDKRELLTSYMGSDHNAPQDMRKKMIKTVNEEAEKLGVKVHTGFGSADEWHKVAGNSKVSLCPRGYGRTAFHLFEILQLGLIPVHVYLDIPWVPYSDLYESIGFSTDVKGLPGLMKKINGMDLKDLERMEEKIRSLRSSHFTDEGLLNQISLFMKNGGSDLRCQKVPSTMNG</sequence>
<keyword evidence="4" id="KW-0808">Transferase</keyword>
<feature type="signal peptide" evidence="1">
    <location>
        <begin position="1"/>
        <end position="24"/>
    </location>
</feature>
<evidence type="ECO:0000313" key="3">
    <source>
        <dbReference type="EMBL" id="CAI3999536.1"/>
    </source>
</evidence>
<organism evidence="3">
    <name type="scientific">Cladocopium goreaui</name>
    <dbReference type="NCBI Taxonomy" id="2562237"/>
    <lineage>
        <taxon>Eukaryota</taxon>
        <taxon>Sar</taxon>
        <taxon>Alveolata</taxon>
        <taxon>Dinophyceae</taxon>
        <taxon>Suessiales</taxon>
        <taxon>Symbiodiniaceae</taxon>
        <taxon>Cladocopium</taxon>
    </lineage>
</organism>
<dbReference type="OrthoDB" id="1924787at2759"/>
<protein>
    <submittedName>
        <fullName evidence="4">Nucleotide-diphospho-sugar transferase domain-containing protein</fullName>
    </submittedName>
</protein>
<reference evidence="4 5" key="2">
    <citation type="submission" date="2024-05" db="EMBL/GenBank/DDBJ databases">
        <authorList>
            <person name="Chen Y."/>
            <person name="Shah S."/>
            <person name="Dougan E. K."/>
            <person name="Thang M."/>
            <person name="Chan C."/>
        </authorList>
    </citation>
    <scope>NUCLEOTIDE SEQUENCE [LARGE SCALE GENOMIC DNA]</scope>
</reference>
<keyword evidence="1" id="KW-0732">Signal</keyword>
<evidence type="ECO:0000313" key="4">
    <source>
        <dbReference type="EMBL" id="CAL4786848.1"/>
    </source>
</evidence>
<dbReference type="Proteomes" id="UP001152797">
    <property type="component" value="Unassembled WGS sequence"/>
</dbReference>
<keyword evidence="5" id="KW-1185">Reference proteome</keyword>
<comment type="caution">
    <text evidence="3">The sequence shown here is derived from an EMBL/GenBank/DDBJ whole genome shotgun (WGS) entry which is preliminary data.</text>
</comment>
<dbReference type="InterPro" id="IPR005069">
    <property type="entry name" value="Nucl-diP-sugar_transferase"/>
</dbReference>
<accession>A0A9P1D083</accession>
<dbReference type="PANTHER" id="PTHR47032:SF1">
    <property type="entry name" value="UDP-D-XYLOSE:L-FUCOSE ALPHA-1,3-D-XYLOSYLTRANSFERASE-RELATED"/>
    <property type="match status" value="1"/>
</dbReference>
<proteinExistence type="predicted"/>
<feature type="chain" id="PRO_5043271042" evidence="1">
    <location>
        <begin position="25"/>
        <end position="1122"/>
    </location>
</feature>
<name>A0A9P1D083_9DINO</name>
<reference evidence="3" key="1">
    <citation type="submission" date="2022-10" db="EMBL/GenBank/DDBJ databases">
        <authorList>
            <person name="Chen Y."/>
            <person name="Dougan E. K."/>
            <person name="Chan C."/>
            <person name="Rhodes N."/>
            <person name="Thang M."/>
        </authorList>
    </citation>
    <scope>NUCLEOTIDE SEQUENCE</scope>
</reference>
<feature type="domain" description="Nucleotide-diphospho-sugar transferase" evidence="2">
    <location>
        <begin position="492"/>
        <end position="656"/>
    </location>
</feature>
<dbReference type="PANTHER" id="PTHR47032">
    <property type="entry name" value="UDP-D-XYLOSE:L-FUCOSE ALPHA-1,3-D-XYLOSYLTRANSFERASE-RELATED"/>
    <property type="match status" value="1"/>
</dbReference>
<dbReference type="GO" id="GO:0016757">
    <property type="term" value="F:glycosyltransferase activity"/>
    <property type="evidence" value="ECO:0007669"/>
    <property type="project" value="TreeGrafter"/>
</dbReference>
<dbReference type="EMBL" id="CAMXCT020002646">
    <property type="protein sequence ID" value="CAL1152911.1"/>
    <property type="molecule type" value="Genomic_DNA"/>
</dbReference>
<evidence type="ECO:0000259" key="2">
    <source>
        <dbReference type="Pfam" id="PF03407"/>
    </source>
</evidence>
<feature type="domain" description="Nucleotide-diphospho-sugar transferase" evidence="2">
    <location>
        <begin position="169"/>
        <end position="343"/>
    </location>
</feature>
<dbReference type="GO" id="GO:0005794">
    <property type="term" value="C:Golgi apparatus"/>
    <property type="evidence" value="ECO:0007669"/>
    <property type="project" value="TreeGrafter"/>
</dbReference>
<gene>
    <name evidence="3" type="ORF">C1SCF055_LOCUS25725</name>
</gene>